<comment type="caution">
    <text evidence="1">The sequence shown here is derived from an EMBL/GenBank/DDBJ whole genome shotgun (WGS) entry which is preliminary data.</text>
</comment>
<keyword evidence="2" id="KW-1185">Reference proteome</keyword>
<evidence type="ECO:0000313" key="1">
    <source>
        <dbReference type="EMBL" id="KAK4029109.1"/>
    </source>
</evidence>
<name>A0ABR0AVF2_9CRUS</name>
<reference evidence="1 2" key="1">
    <citation type="journal article" date="2023" name="Nucleic Acids Res.">
        <title>The hologenome of Daphnia magna reveals possible DNA methylation and microbiome-mediated evolution of the host genome.</title>
        <authorList>
            <person name="Chaturvedi A."/>
            <person name="Li X."/>
            <person name="Dhandapani V."/>
            <person name="Marshall H."/>
            <person name="Kissane S."/>
            <person name="Cuenca-Cambronero M."/>
            <person name="Asole G."/>
            <person name="Calvet F."/>
            <person name="Ruiz-Romero M."/>
            <person name="Marangio P."/>
            <person name="Guigo R."/>
            <person name="Rago D."/>
            <person name="Mirbahai L."/>
            <person name="Eastwood N."/>
            <person name="Colbourne J.K."/>
            <person name="Zhou J."/>
            <person name="Mallon E."/>
            <person name="Orsini L."/>
        </authorList>
    </citation>
    <scope>NUCLEOTIDE SEQUENCE [LARGE SCALE GENOMIC DNA]</scope>
    <source>
        <strain evidence="1">LRV0_1</strain>
    </source>
</reference>
<gene>
    <name evidence="1" type="ORF">OUZ56_022119</name>
</gene>
<organism evidence="1 2">
    <name type="scientific">Daphnia magna</name>
    <dbReference type="NCBI Taxonomy" id="35525"/>
    <lineage>
        <taxon>Eukaryota</taxon>
        <taxon>Metazoa</taxon>
        <taxon>Ecdysozoa</taxon>
        <taxon>Arthropoda</taxon>
        <taxon>Crustacea</taxon>
        <taxon>Branchiopoda</taxon>
        <taxon>Diplostraca</taxon>
        <taxon>Cladocera</taxon>
        <taxon>Anomopoda</taxon>
        <taxon>Daphniidae</taxon>
        <taxon>Daphnia</taxon>
    </lineage>
</organism>
<dbReference type="EMBL" id="JAOYFB010000039">
    <property type="protein sequence ID" value="KAK4029109.1"/>
    <property type="molecule type" value="Genomic_DNA"/>
</dbReference>
<evidence type="ECO:0000313" key="2">
    <source>
        <dbReference type="Proteomes" id="UP001234178"/>
    </source>
</evidence>
<dbReference type="Proteomes" id="UP001234178">
    <property type="component" value="Unassembled WGS sequence"/>
</dbReference>
<protein>
    <submittedName>
        <fullName evidence="1">Uncharacterized protein</fullName>
    </submittedName>
</protein>
<accession>A0ABR0AVF2</accession>
<proteinExistence type="predicted"/>
<sequence length="70" mass="7802">MNRVVDEDGLRMYNVRSSNSPVELKIRSYSLSLPCKVGLLWQLAPPNVLKSGPTGKGPVEVPSQPIIPWW</sequence>